<dbReference type="OrthoDB" id="2014935at2"/>
<name>A0A4R4NCJ3_9ACTN</name>
<feature type="transmembrane region" description="Helical" evidence="1">
    <location>
        <begin position="509"/>
        <end position="530"/>
    </location>
</feature>
<feature type="transmembrane region" description="Helical" evidence="1">
    <location>
        <begin position="140"/>
        <end position="162"/>
    </location>
</feature>
<evidence type="ECO:0000313" key="2">
    <source>
        <dbReference type="EMBL" id="TDC04817.1"/>
    </source>
</evidence>
<organism evidence="2 3">
    <name type="scientific">Nonomuraea longispora</name>
    <dbReference type="NCBI Taxonomy" id="1848320"/>
    <lineage>
        <taxon>Bacteria</taxon>
        <taxon>Bacillati</taxon>
        <taxon>Actinomycetota</taxon>
        <taxon>Actinomycetes</taxon>
        <taxon>Streptosporangiales</taxon>
        <taxon>Streptosporangiaceae</taxon>
        <taxon>Nonomuraea</taxon>
    </lineage>
</organism>
<sequence>MTAATVGRRTADSPGGGLTGTRAMLRLALRRDRVKLPTWTLGITLFLPYFASVATATNSTPETLRASAEMLDVPMLRLFSGPMFGMENPTVLKYLVNAYFPEFLLGAALMSMLTIARHTRAEEQSGRAELVRAAVVGRQAALTAALLVAVLTNVVLALLMAAAGVGVGMAPGDALLLGAATAAMGLVFAAVTSVTVQLTEHSRAAVGIAGAVLAVVWLLRAVGAVQDSQGGWLTWLSPMGWAQLTRVADDGRWWPLALAVLLSTALTAVAYALSARRDLGAGLVASRPGRARAARGLRSPLGLAFRLQRASILWWGGSLITAGLVFGGLAGTMREGVAGEILGGEPDVVSAYLSLMGVGMSFLVGVFTVQATTRLRTEENRGRVAPLLATPTGRWAWLGSSLLATGLAAVALLMVSGLSMAAGTALALGDVARAGAAAAAVIARTPEILFLLGIAATLFGLAPRAVALGWAVLALGAMIRFWGADLPDWVRGLSPFDHIPRMPVEDFRLTPLVMLTVLAAGLLLIGLYGFRSRDLNGT</sequence>
<accession>A0A4R4NCJ3</accession>
<feature type="transmembrane region" description="Helical" evidence="1">
    <location>
        <begin position="395"/>
        <end position="415"/>
    </location>
</feature>
<feature type="transmembrane region" description="Helical" evidence="1">
    <location>
        <begin position="204"/>
        <end position="225"/>
    </location>
</feature>
<reference evidence="2 3" key="1">
    <citation type="submission" date="2019-02" db="EMBL/GenBank/DDBJ databases">
        <title>Draft genome sequences of novel Actinobacteria.</title>
        <authorList>
            <person name="Sahin N."/>
            <person name="Ay H."/>
            <person name="Saygin H."/>
        </authorList>
    </citation>
    <scope>NUCLEOTIDE SEQUENCE [LARGE SCALE GENOMIC DNA]</scope>
    <source>
        <strain evidence="2 3">KC201</strain>
    </source>
</reference>
<dbReference type="RefSeq" id="WP_132334390.1">
    <property type="nucleotide sequence ID" value="NZ_SMJZ01000081.1"/>
</dbReference>
<keyword evidence="1" id="KW-0812">Transmembrane</keyword>
<feature type="transmembrane region" description="Helical" evidence="1">
    <location>
        <begin position="449"/>
        <end position="482"/>
    </location>
</feature>
<feature type="transmembrane region" description="Helical" evidence="1">
    <location>
        <begin position="98"/>
        <end position="119"/>
    </location>
</feature>
<feature type="transmembrane region" description="Helical" evidence="1">
    <location>
        <begin position="312"/>
        <end position="331"/>
    </location>
</feature>
<dbReference type="AlphaFoldDB" id="A0A4R4NCJ3"/>
<protein>
    <submittedName>
        <fullName evidence="2">ABC transporter permease</fullName>
    </submittedName>
</protein>
<evidence type="ECO:0000313" key="3">
    <source>
        <dbReference type="Proteomes" id="UP000295157"/>
    </source>
</evidence>
<gene>
    <name evidence="2" type="ORF">E1267_21505</name>
</gene>
<feature type="transmembrane region" description="Helical" evidence="1">
    <location>
        <begin position="253"/>
        <end position="273"/>
    </location>
</feature>
<keyword evidence="1" id="KW-0472">Membrane</keyword>
<comment type="caution">
    <text evidence="2">The sequence shown here is derived from an EMBL/GenBank/DDBJ whole genome shotgun (WGS) entry which is preliminary data.</text>
</comment>
<keyword evidence="1" id="KW-1133">Transmembrane helix</keyword>
<proteinExistence type="predicted"/>
<feature type="transmembrane region" description="Helical" evidence="1">
    <location>
        <begin position="351"/>
        <end position="375"/>
    </location>
</feature>
<feature type="transmembrane region" description="Helical" evidence="1">
    <location>
        <begin position="36"/>
        <end position="56"/>
    </location>
</feature>
<feature type="transmembrane region" description="Helical" evidence="1">
    <location>
        <begin position="174"/>
        <end position="192"/>
    </location>
</feature>
<dbReference type="Proteomes" id="UP000295157">
    <property type="component" value="Unassembled WGS sequence"/>
</dbReference>
<dbReference type="EMBL" id="SMJZ01000081">
    <property type="protein sequence ID" value="TDC04817.1"/>
    <property type="molecule type" value="Genomic_DNA"/>
</dbReference>
<keyword evidence="3" id="KW-1185">Reference proteome</keyword>
<evidence type="ECO:0000256" key="1">
    <source>
        <dbReference type="SAM" id="Phobius"/>
    </source>
</evidence>